<reference evidence="10 11" key="1">
    <citation type="submission" date="2014-09" db="EMBL/GenBank/DDBJ databases">
        <title>Draft Genome Sequence of Draconibacterium sp. JN14CK-3.</title>
        <authorList>
            <person name="Dong C."/>
            <person name="Lai Q."/>
            <person name="Shao Z."/>
        </authorList>
    </citation>
    <scope>NUCLEOTIDE SEQUENCE [LARGE SCALE GENOMIC DNA]</scope>
    <source>
        <strain evidence="10 11">JN14CK-3</strain>
    </source>
</reference>
<dbReference type="EC" id="2.5.1.17" evidence="3"/>
<dbReference type="InterPro" id="IPR003724">
    <property type="entry name" value="CblAdoTrfase_CobA"/>
</dbReference>
<evidence type="ECO:0000256" key="8">
    <source>
        <dbReference type="ARBA" id="ARBA00048555"/>
    </source>
</evidence>
<evidence type="ECO:0000256" key="9">
    <source>
        <dbReference type="ARBA" id="ARBA00048692"/>
    </source>
</evidence>
<dbReference type="STRING" id="1544798.LH29_13395"/>
<dbReference type="EMBL" id="JRHC01000003">
    <property type="protein sequence ID" value="KJF43245.1"/>
    <property type="molecule type" value="Genomic_DNA"/>
</dbReference>
<dbReference type="GO" id="GO:0009236">
    <property type="term" value="P:cobalamin biosynthetic process"/>
    <property type="evidence" value="ECO:0007669"/>
    <property type="project" value="InterPro"/>
</dbReference>
<comment type="similarity">
    <text evidence="2">Belongs to the Cob(I)alamin adenosyltransferase family.</text>
</comment>
<dbReference type="NCBIfam" id="TIGR00708">
    <property type="entry name" value="cobA"/>
    <property type="match status" value="1"/>
</dbReference>
<dbReference type="PANTHER" id="PTHR46638">
    <property type="entry name" value="CORRINOID ADENOSYLTRANSFERASE"/>
    <property type="match status" value="1"/>
</dbReference>
<dbReference type="OrthoDB" id="9810309at2"/>
<dbReference type="GO" id="GO:0008817">
    <property type="term" value="F:corrinoid adenosyltransferase activity"/>
    <property type="evidence" value="ECO:0007669"/>
    <property type="project" value="UniProtKB-EC"/>
</dbReference>
<dbReference type="AlphaFoldDB" id="A0A0D8J8F3"/>
<dbReference type="GO" id="GO:0005524">
    <property type="term" value="F:ATP binding"/>
    <property type="evidence" value="ECO:0007669"/>
    <property type="project" value="InterPro"/>
</dbReference>
<name>A0A0D8J8F3_9BACT</name>
<comment type="caution">
    <text evidence="10">The sequence shown here is derived from an EMBL/GenBank/DDBJ whole genome shotgun (WGS) entry which is preliminary data.</text>
</comment>
<dbReference type="PIRSF" id="PIRSF015617">
    <property type="entry name" value="Adensltrnsf_CobA"/>
    <property type="match status" value="1"/>
</dbReference>
<comment type="catalytic activity">
    <reaction evidence="8">
        <text>2 cob(II)yrinate a,c diamide + reduced [electron-transfer flavoprotein] + 2 ATP = 2 adenosylcob(III)yrinate a,c-diamide + 2 triphosphate + oxidized [electron-transfer flavoprotein] + 3 H(+)</text>
        <dbReference type="Rhea" id="RHEA:11528"/>
        <dbReference type="Rhea" id="RHEA-COMP:10685"/>
        <dbReference type="Rhea" id="RHEA-COMP:10686"/>
        <dbReference type="ChEBI" id="CHEBI:15378"/>
        <dbReference type="ChEBI" id="CHEBI:18036"/>
        <dbReference type="ChEBI" id="CHEBI:30616"/>
        <dbReference type="ChEBI" id="CHEBI:57692"/>
        <dbReference type="ChEBI" id="CHEBI:58307"/>
        <dbReference type="ChEBI" id="CHEBI:58503"/>
        <dbReference type="ChEBI" id="CHEBI:58537"/>
        <dbReference type="EC" id="2.5.1.17"/>
    </reaction>
</comment>
<comment type="function">
    <text evidence="4">Required for both de novo synthesis of the corrin ring for the assimilation of exogenous corrinoids. Participates in the adenosylation of a variety of incomplete and complete corrinoids.</text>
</comment>
<evidence type="ECO:0000256" key="7">
    <source>
        <dbReference type="ARBA" id="ARBA00033354"/>
    </source>
</evidence>
<dbReference type="RefSeq" id="WP_045030424.1">
    <property type="nucleotide sequence ID" value="NZ_JRHC01000003.1"/>
</dbReference>
<evidence type="ECO:0000256" key="6">
    <source>
        <dbReference type="ARBA" id="ARBA00033334"/>
    </source>
</evidence>
<protein>
    <recommendedName>
        <fullName evidence="3">corrinoid adenosyltransferase</fullName>
        <ecNumber evidence="3">2.5.1.17</ecNumber>
    </recommendedName>
    <alternativeName>
        <fullName evidence="5">Cob(II)alamin adenosyltransferase</fullName>
    </alternativeName>
    <alternativeName>
        <fullName evidence="7">Cob(II)yrinic acid a,c-diamide adenosyltransferase</fullName>
    </alternativeName>
    <alternativeName>
        <fullName evidence="6">Cobinamide/cobalamin adenosyltransferase</fullName>
    </alternativeName>
</protein>
<dbReference type="PANTHER" id="PTHR46638:SF1">
    <property type="entry name" value="CORRINOID ADENOSYLTRANSFERASE"/>
    <property type="match status" value="1"/>
</dbReference>
<dbReference type="Pfam" id="PF02572">
    <property type="entry name" value="CobA_CobO_BtuR"/>
    <property type="match status" value="1"/>
</dbReference>
<comment type="pathway">
    <text evidence="1">Cofactor biosynthesis; adenosylcobalamin biosynthesis; adenosylcobalamin from cob(II)yrinate a,c-diamide: step 2/7.</text>
</comment>
<evidence type="ECO:0000256" key="3">
    <source>
        <dbReference type="ARBA" id="ARBA00012454"/>
    </source>
</evidence>
<evidence type="ECO:0000256" key="1">
    <source>
        <dbReference type="ARBA" id="ARBA00005121"/>
    </source>
</evidence>
<keyword evidence="10" id="KW-0808">Transferase</keyword>
<evidence type="ECO:0000256" key="2">
    <source>
        <dbReference type="ARBA" id="ARBA00007487"/>
    </source>
</evidence>
<evidence type="ECO:0000256" key="5">
    <source>
        <dbReference type="ARBA" id="ARBA00031529"/>
    </source>
</evidence>
<dbReference type="Proteomes" id="UP000032544">
    <property type="component" value="Unassembled WGS sequence"/>
</dbReference>
<sequence length="171" mass="19400">MKGYVHIYTGNGKGKTTAAFGLALRASGADKKVFIAQFIKGKTYSEIKAVQNYLPQTEVKQYGNGYFIKKKPNDSDIETALQGLYEINEMVKSERYDLIILDEIFIALHYKLISVEAVRQLITTKPANLELVLTGRYAPDEIIELADLVTEMKEVKHYYKKDVPARKGIEF</sequence>
<proteinExistence type="inferred from homology"/>
<dbReference type="Gene3D" id="3.40.50.300">
    <property type="entry name" value="P-loop containing nucleotide triphosphate hydrolases"/>
    <property type="match status" value="1"/>
</dbReference>
<keyword evidence="11" id="KW-1185">Reference proteome</keyword>
<organism evidence="10 11">
    <name type="scientific">Draconibacterium sediminis</name>
    <dbReference type="NCBI Taxonomy" id="1544798"/>
    <lineage>
        <taxon>Bacteria</taxon>
        <taxon>Pseudomonadati</taxon>
        <taxon>Bacteroidota</taxon>
        <taxon>Bacteroidia</taxon>
        <taxon>Marinilabiliales</taxon>
        <taxon>Prolixibacteraceae</taxon>
        <taxon>Draconibacterium</taxon>
    </lineage>
</organism>
<dbReference type="SUPFAM" id="SSF52540">
    <property type="entry name" value="P-loop containing nucleoside triphosphate hydrolases"/>
    <property type="match status" value="1"/>
</dbReference>
<dbReference type="NCBIfam" id="NF004637">
    <property type="entry name" value="PRK05986.1"/>
    <property type="match status" value="1"/>
</dbReference>
<dbReference type="InterPro" id="IPR027417">
    <property type="entry name" value="P-loop_NTPase"/>
</dbReference>
<accession>A0A0D8J8F3</accession>
<evidence type="ECO:0000256" key="4">
    <source>
        <dbReference type="ARBA" id="ARBA00024929"/>
    </source>
</evidence>
<dbReference type="PATRIC" id="fig|1544798.3.peg.2839"/>
<dbReference type="CDD" id="cd00561">
    <property type="entry name" value="CobA_ACA"/>
    <property type="match status" value="1"/>
</dbReference>
<evidence type="ECO:0000313" key="10">
    <source>
        <dbReference type="EMBL" id="KJF43245.1"/>
    </source>
</evidence>
<evidence type="ECO:0000313" key="11">
    <source>
        <dbReference type="Proteomes" id="UP000032544"/>
    </source>
</evidence>
<gene>
    <name evidence="10" type="ORF">LH29_13395</name>
</gene>
<comment type="catalytic activity">
    <reaction evidence="9">
        <text>2 cob(II)alamin + reduced [electron-transfer flavoprotein] + 2 ATP = 2 adenosylcob(III)alamin + 2 triphosphate + oxidized [electron-transfer flavoprotein] + 3 H(+)</text>
        <dbReference type="Rhea" id="RHEA:28671"/>
        <dbReference type="Rhea" id="RHEA-COMP:10685"/>
        <dbReference type="Rhea" id="RHEA-COMP:10686"/>
        <dbReference type="ChEBI" id="CHEBI:15378"/>
        <dbReference type="ChEBI" id="CHEBI:16304"/>
        <dbReference type="ChEBI" id="CHEBI:18036"/>
        <dbReference type="ChEBI" id="CHEBI:18408"/>
        <dbReference type="ChEBI" id="CHEBI:30616"/>
        <dbReference type="ChEBI" id="CHEBI:57692"/>
        <dbReference type="ChEBI" id="CHEBI:58307"/>
        <dbReference type="EC" id="2.5.1.17"/>
    </reaction>
</comment>